<keyword evidence="3 5" id="KW-0732">Signal</keyword>
<dbReference type="RefSeq" id="WP_330800685.1">
    <property type="nucleotide sequence ID" value="NZ_JAZEWV010000055.1"/>
</dbReference>
<feature type="signal peptide" evidence="5">
    <location>
        <begin position="1"/>
        <end position="34"/>
    </location>
</feature>
<keyword evidence="2" id="KW-0813">Transport</keyword>
<evidence type="ECO:0000313" key="6">
    <source>
        <dbReference type="EMBL" id="MEE4546836.1"/>
    </source>
</evidence>
<dbReference type="Pfam" id="PF01547">
    <property type="entry name" value="SBP_bac_1"/>
    <property type="match status" value="1"/>
</dbReference>
<keyword evidence="4" id="KW-0574">Periplasm</keyword>
<dbReference type="Proteomes" id="UP001344658">
    <property type="component" value="Unassembled WGS sequence"/>
</dbReference>
<feature type="chain" id="PRO_5046473312" evidence="5">
    <location>
        <begin position="35"/>
        <end position="360"/>
    </location>
</feature>
<dbReference type="PANTHER" id="PTHR30006:SF3">
    <property type="entry name" value="THIAMINE-BINDING PERIPLASMIC PROTEIN"/>
    <property type="match status" value="1"/>
</dbReference>
<evidence type="ECO:0000256" key="3">
    <source>
        <dbReference type="ARBA" id="ARBA00022729"/>
    </source>
</evidence>
<accession>A0ABU7PMB5</accession>
<dbReference type="EMBL" id="JAZEWV010000055">
    <property type="protein sequence ID" value="MEE4546836.1"/>
    <property type="molecule type" value="Genomic_DNA"/>
</dbReference>
<comment type="subcellular location">
    <subcellularLocation>
        <location evidence="1">Periplasm</location>
    </subcellularLocation>
</comment>
<dbReference type="Gene3D" id="3.40.190.10">
    <property type="entry name" value="Periplasmic binding protein-like II"/>
    <property type="match status" value="2"/>
</dbReference>
<evidence type="ECO:0000256" key="1">
    <source>
        <dbReference type="ARBA" id="ARBA00004418"/>
    </source>
</evidence>
<evidence type="ECO:0000256" key="2">
    <source>
        <dbReference type="ARBA" id="ARBA00022448"/>
    </source>
</evidence>
<keyword evidence="7" id="KW-1185">Reference proteome</keyword>
<evidence type="ECO:0000256" key="4">
    <source>
        <dbReference type="ARBA" id="ARBA00022764"/>
    </source>
</evidence>
<name>A0ABU7PMB5_9ACTN</name>
<dbReference type="SUPFAM" id="SSF53850">
    <property type="entry name" value="Periplasmic binding protein-like II"/>
    <property type="match status" value="1"/>
</dbReference>
<dbReference type="NCBIfam" id="NF011620">
    <property type="entry name" value="PRK15046.1"/>
    <property type="match status" value="1"/>
</dbReference>
<proteinExistence type="predicted"/>
<dbReference type="PIRSF" id="PIRSF002825">
    <property type="entry name" value="CfbpA"/>
    <property type="match status" value="1"/>
</dbReference>
<comment type="caution">
    <text evidence="6">The sequence shown here is derived from an EMBL/GenBank/DDBJ whole genome shotgun (WGS) entry which is preliminary data.</text>
</comment>
<organism evidence="6 7">
    <name type="scientific">Actinacidiphila polyblastidii</name>
    <dbReference type="NCBI Taxonomy" id="3110430"/>
    <lineage>
        <taxon>Bacteria</taxon>
        <taxon>Bacillati</taxon>
        <taxon>Actinomycetota</taxon>
        <taxon>Actinomycetes</taxon>
        <taxon>Kitasatosporales</taxon>
        <taxon>Streptomycetaceae</taxon>
        <taxon>Actinacidiphila</taxon>
    </lineage>
</organism>
<gene>
    <name evidence="6" type="ORF">V2S66_33330</name>
</gene>
<evidence type="ECO:0000313" key="7">
    <source>
        <dbReference type="Proteomes" id="UP001344658"/>
    </source>
</evidence>
<dbReference type="InterPro" id="IPR006059">
    <property type="entry name" value="SBP"/>
</dbReference>
<reference evidence="6 7" key="1">
    <citation type="submission" date="2023-12" db="EMBL/GenBank/DDBJ databases">
        <title>Streptomyces sp. V4-01.</title>
        <authorList>
            <person name="Somphong A."/>
            <person name="Phongsopitanun W."/>
        </authorList>
    </citation>
    <scope>NUCLEOTIDE SEQUENCE [LARGE SCALE GENOMIC DNA]</scope>
    <source>
        <strain evidence="6 7">V4-01</strain>
    </source>
</reference>
<dbReference type="PANTHER" id="PTHR30006">
    <property type="entry name" value="THIAMINE-BINDING PERIPLASMIC PROTEIN-RELATED"/>
    <property type="match status" value="1"/>
</dbReference>
<protein>
    <submittedName>
        <fullName evidence="6">2-aminoethylphosphonate ABC transporter substrate-binding protein</fullName>
    </submittedName>
</protein>
<evidence type="ECO:0000256" key="5">
    <source>
        <dbReference type="SAM" id="SignalP"/>
    </source>
</evidence>
<sequence length="360" mass="38081">MHHVTPPPFRTATALLAALALGGALTACGGASHAADGKPSTEVTVYSADGLKSENGDGFYDKVFQQFTARTGIKVRYVEGGSGEMVQRLVRERSNTQADVVVTLPPFIQQAASKGLLDPYTAAGEDHVAAADKDAHGAWVSIVDNYLCFIYNTEQVPRPPKTWADLLAPAYKDKLQYSTPGVAGDGTAVLIKAMHDLGGKDPALAYLKKLQASNVGPSASTGQLAGKVDKGELLIANGDVQMNYADMASMPHQGIFFPAADATSEPTTFGLPYAAGVVRNGPHEDAAKKLMDFFLSAEVQRQVSSVGGGFAARTDVEATDPNARKLRQIMAGVDVFTPDWNDVNTNLTSYVDAWKDATGS</sequence>
<dbReference type="InterPro" id="IPR026045">
    <property type="entry name" value="Ferric-bd"/>
</dbReference>